<gene>
    <name evidence="7" type="ORF">METZ01_LOCUS16785</name>
</gene>
<dbReference type="InterPro" id="IPR029439">
    <property type="entry name" value="Wzt_C"/>
</dbReference>
<name>A0A381PAD3_9ZZZZ</name>
<dbReference type="InterPro" id="IPR003593">
    <property type="entry name" value="AAA+_ATPase"/>
</dbReference>
<evidence type="ECO:0000313" key="7">
    <source>
        <dbReference type="EMBL" id="SUZ63931.1"/>
    </source>
</evidence>
<dbReference type="EMBL" id="UINC01000927">
    <property type="protein sequence ID" value="SUZ63931.1"/>
    <property type="molecule type" value="Genomic_DNA"/>
</dbReference>
<evidence type="ECO:0000256" key="4">
    <source>
        <dbReference type="ARBA" id="ARBA00022840"/>
    </source>
</evidence>
<proteinExistence type="inferred from homology"/>
<dbReference type="Pfam" id="PF00005">
    <property type="entry name" value="ABC_tran"/>
    <property type="match status" value="1"/>
</dbReference>
<dbReference type="SUPFAM" id="SSF52540">
    <property type="entry name" value="P-loop containing nucleoside triphosphate hydrolases"/>
    <property type="match status" value="1"/>
</dbReference>
<dbReference type="PROSITE" id="PS50893">
    <property type="entry name" value="ABC_TRANSPORTER_2"/>
    <property type="match status" value="1"/>
</dbReference>
<dbReference type="GO" id="GO:0016887">
    <property type="term" value="F:ATP hydrolysis activity"/>
    <property type="evidence" value="ECO:0007669"/>
    <property type="project" value="InterPro"/>
</dbReference>
<feature type="compositionally biased region" description="Basic and acidic residues" evidence="5">
    <location>
        <begin position="382"/>
        <end position="392"/>
    </location>
</feature>
<feature type="non-terminal residue" evidence="7">
    <location>
        <position position="1"/>
    </location>
</feature>
<dbReference type="Gene3D" id="3.40.50.300">
    <property type="entry name" value="P-loop containing nucleotide triphosphate hydrolases"/>
    <property type="match status" value="1"/>
</dbReference>
<dbReference type="GO" id="GO:0140359">
    <property type="term" value="F:ABC-type transporter activity"/>
    <property type="evidence" value="ECO:0007669"/>
    <property type="project" value="InterPro"/>
</dbReference>
<evidence type="ECO:0000256" key="5">
    <source>
        <dbReference type="SAM" id="MobiDB-lite"/>
    </source>
</evidence>
<comment type="similarity">
    <text evidence="1">Belongs to the ABC transporter superfamily.</text>
</comment>
<dbReference type="InterPro" id="IPR003439">
    <property type="entry name" value="ABC_transporter-like_ATP-bd"/>
</dbReference>
<dbReference type="InterPro" id="IPR027417">
    <property type="entry name" value="P-loop_NTPase"/>
</dbReference>
<dbReference type="PANTHER" id="PTHR46743">
    <property type="entry name" value="TEICHOIC ACIDS EXPORT ATP-BINDING PROTEIN TAGH"/>
    <property type="match status" value="1"/>
</dbReference>
<reference evidence="7" key="1">
    <citation type="submission" date="2018-05" db="EMBL/GenBank/DDBJ databases">
        <authorList>
            <person name="Lanie J.A."/>
            <person name="Ng W.-L."/>
            <person name="Kazmierczak K.M."/>
            <person name="Andrzejewski T.M."/>
            <person name="Davidsen T.M."/>
            <person name="Wayne K.J."/>
            <person name="Tettelin H."/>
            <person name="Glass J.I."/>
            <person name="Rusch D."/>
            <person name="Podicherti R."/>
            <person name="Tsui H.-C.T."/>
            <person name="Winkler M.E."/>
        </authorList>
    </citation>
    <scope>NUCLEOTIDE SEQUENCE</scope>
</reference>
<evidence type="ECO:0000259" key="6">
    <source>
        <dbReference type="PROSITE" id="PS50893"/>
    </source>
</evidence>
<keyword evidence="4" id="KW-0067">ATP-binding</keyword>
<dbReference type="InterPro" id="IPR015860">
    <property type="entry name" value="ABC_transpr_TagH-like"/>
</dbReference>
<dbReference type="GO" id="GO:0016020">
    <property type="term" value="C:membrane"/>
    <property type="evidence" value="ECO:0007669"/>
    <property type="project" value="InterPro"/>
</dbReference>
<dbReference type="AlphaFoldDB" id="A0A381PAD3"/>
<evidence type="ECO:0000256" key="3">
    <source>
        <dbReference type="ARBA" id="ARBA00022741"/>
    </source>
</evidence>
<feature type="domain" description="ABC transporter" evidence="6">
    <location>
        <begin position="9"/>
        <end position="232"/>
    </location>
</feature>
<dbReference type="GO" id="GO:0005524">
    <property type="term" value="F:ATP binding"/>
    <property type="evidence" value="ECO:0007669"/>
    <property type="project" value="UniProtKB-KW"/>
</dbReference>
<protein>
    <recommendedName>
        <fullName evidence="6">ABC transporter domain-containing protein</fullName>
    </recommendedName>
</protein>
<accession>A0A381PAD3</accession>
<dbReference type="Gene3D" id="2.70.50.60">
    <property type="entry name" value="abc- transporter (atp binding component) like domain"/>
    <property type="match status" value="1"/>
</dbReference>
<dbReference type="SMART" id="SM00382">
    <property type="entry name" value="AAA"/>
    <property type="match status" value="1"/>
</dbReference>
<feature type="region of interest" description="Disordered" evidence="5">
    <location>
        <begin position="378"/>
        <end position="410"/>
    </location>
</feature>
<dbReference type="CDD" id="cd03220">
    <property type="entry name" value="ABC_KpsT_Wzt"/>
    <property type="match status" value="1"/>
</dbReference>
<dbReference type="Pfam" id="PF14524">
    <property type="entry name" value="Wzt_C"/>
    <property type="match status" value="1"/>
</dbReference>
<organism evidence="7">
    <name type="scientific">marine metagenome</name>
    <dbReference type="NCBI Taxonomy" id="408172"/>
    <lineage>
        <taxon>unclassified sequences</taxon>
        <taxon>metagenomes</taxon>
        <taxon>ecological metagenomes</taxon>
    </lineage>
</organism>
<sequence>VHRDRPHSLKEAVVRKGRNRSIREFWALQDISLEIKRGSFFGLIGHNGSGKTTLLKLMAGIHEPTSGHLAVDGRVSALLELGSGFHPELSGRENIYLNGAILGLTRKEMNLAVDEIIEFSDIGDFVDAPVKILSSGMYVRLGFAVAVHVAPEILLIDEVIAVGDEAFQRKCLEHLYELRRAGTTIVLVSHSLPLVEGLCDEVGWLDHGNLMAAGEATEVCWSYLDAVNAAEAEHLRDAADDQIHTDTSLTEIEVRRGSGDIRIFHVDYLDEQWLANPLPRSGNTLIIRLWYEAENAVADPVFAMKLHHATGVHLASPNSALQHLTTNTVGPGRGYVDFIMEELALLPGDYLLSTSITDQDRMHVHDAWERSHSLRIVPGSSPEREGITDLRGKWQPPVPHEKGAPGHPNR</sequence>
<dbReference type="CDD" id="cd10147">
    <property type="entry name" value="Wzt_C-like"/>
    <property type="match status" value="1"/>
</dbReference>
<dbReference type="InterPro" id="IPR050683">
    <property type="entry name" value="Bact_Polysacc_Export_ATP-bd"/>
</dbReference>
<dbReference type="PANTHER" id="PTHR46743:SF2">
    <property type="entry name" value="TEICHOIC ACIDS EXPORT ATP-BINDING PROTEIN TAGH"/>
    <property type="match status" value="1"/>
</dbReference>
<evidence type="ECO:0000256" key="2">
    <source>
        <dbReference type="ARBA" id="ARBA00022448"/>
    </source>
</evidence>
<evidence type="ECO:0000256" key="1">
    <source>
        <dbReference type="ARBA" id="ARBA00005417"/>
    </source>
</evidence>
<keyword evidence="3" id="KW-0547">Nucleotide-binding</keyword>
<keyword evidence="2" id="KW-0813">Transport</keyword>